<dbReference type="InterPro" id="IPR036937">
    <property type="entry name" value="Adhesion_dom_fimbrial_sf"/>
</dbReference>
<comment type="caution">
    <text evidence="2">The sequence shown here is derived from an EMBL/GenBank/DDBJ whole genome shotgun (WGS) entry which is preliminary data.</text>
</comment>
<dbReference type="Gene3D" id="2.60.40.1090">
    <property type="entry name" value="Fimbrial-type adhesion domain"/>
    <property type="match status" value="1"/>
</dbReference>
<accession>A0AA91IPS7</accession>
<evidence type="ECO:0000313" key="3">
    <source>
        <dbReference type="Proteomes" id="UP000078431"/>
    </source>
</evidence>
<evidence type="ECO:0000313" key="2">
    <source>
        <dbReference type="EMBL" id="OAT59137.1"/>
    </source>
</evidence>
<dbReference type="AlphaFoldDB" id="A0AA91IPS7"/>
<dbReference type="InterPro" id="IPR008966">
    <property type="entry name" value="Adhesion_dom_sf"/>
</dbReference>
<protein>
    <recommendedName>
        <fullName evidence="1">Fimbrial-type adhesion domain-containing protein</fullName>
    </recommendedName>
</protein>
<dbReference type="RefSeq" id="WP_061555279.1">
    <property type="nucleotide sequence ID" value="NZ_LXEX01000029.1"/>
</dbReference>
<dbReference type="GO" id="GO:0007155">
    <property type="term" value="P:cell adhesion"/>
    <property type="evidence" value="ECO:0007669"/>
    <property type="project" value="InterPro"/>
</dbReference>
<keyword evidence="3" id="KW-1185">Reference proteome</keyword>
<dbReference type="Proteomes" id="UP000078431">
    <property type="component" value="Unassembled WGS sequence"/>
</dbReference>
<evidence type="ECO:0000259" key="1">
    <source>
        <dbReference type="Pfam" id="PF00419"/>
    </source>
</evidence>
<gene>
    <name evidence="2" type="ORF">M993_02130</name>
</gene>
<dbReference type="Pfam" id="PF00419">
    <property type="entry name" value="Fimbrial"/>
    <property type="match status" value="1"/>
</dbReference>
<sequence length="351" mass="37420">MKCNISIKKSIWFVMLILSTILFSEQSMALSCRYGSNASSSNPTGDILQNFPIGSVSFARSDFTKDTLLWRSSTYTATSTCWDTNNYPQGEHAFIYWNPQNDLAKVDNSLNVGLTINGVDYDNINIGKGVKGPDIGPGTRSNGTNKATPLTVSVSFSIYIKATGISPPSTYVDIGNARIFQVDGVLGLNGTPNSNYNAQLTNFNNIKALECTPTVNIIGTSANTVDFGTVLKETSVVGKIAKTIPFTVSADISGGGCKGQQLVVSFNSTNVSNADSSIIIPPTKPGVGIYITPSGSSEHINFGTTYNFSDTILTGSATTFAKTYNAYLQWLTNSPTVGKFSATAIVSITFK</sequence>
<reference evidence="2 3" key="1">
    <citation type="submission" date="2016-04" db="EMBL/GenBank/DDBJ databases">
        <title>ATOL: Assembling a taxonomically balanced genome-scale reconstruction of the evolutionary history of the Enterobacteriaceae.</title>
        <authorList>
            <person name="Plunkett G.III."/>
            <person name="Neeno-Eckwall E.C."/>
            <person name="Glasner J.D."/>
            <person name="Perna N.T."/>
        </authorList>
    </citation>
    <scope>NUCLEOTIDE SEQUENCE [LARGE SCALE GENOMIC DNA]</scope>
    <source>
        <strain evidence="2 3">ATCC 12841</strain>
    </source>
</reference>
<organism evidence="2 3">
    <name type="scientific">Obesumbacterium proteus ATCC 12841</name>
    <dbReference type="NCBI Taxonomy" id="1354268"/>
    <lineage>
        <taxon>Bacteria</taxon>
        <taxon>Pseudomonadati</taxon>
        <taxon>Pseudomonadota</taxon>
        <taxon>Gammaproteobacteria</taxon>
        <taxon>Enterobacterales</taxon>
        <taxon>Hafniaceae</taxon>
        <taxon>Obesumbacterium</taxon>
    </lineage>
</organism>
<dbReference type="GO" id="GO:0009289">
    <property type="term" value="C:pilus"/>
    <property type="evidence" value="ECO:0007669"/>
    <property type="project" value="InterPro"/>
</dbReference>
<dbReference type="EMBL" id="LXEX01000029">
    <property type="protein sequence ID" value="OAT59137.1"/>
    <property type="molecule type" value="Genomic_DNA"/>
</dbReference>
<feature type="domain" description="Fimbrial-type adhesion" evidence="1">
    <location>
        <begin position="220"/>
        <end position="350"/>
    </location>
</feature>
<name>A0AA91IPS7_9GAMM</name>
<dbReference type="SUPFAM" id="SSF49401">
    <property type="entry name" value="Bacterial adhesins"/>
    <property type="match status" value="1"/>
</dbReference>
<proteinExistence type="predicted"/>
<dbReference type="InterPro" id="IPR000259">
    <property type="entry name" value="Adhesion_dom_fimbrial"/>
</dbReference>